<dbReference type="GO" id="GO:1990131">
    <property type="term" value="C:Gtr1-Gtr2 GTPase complex"/>
    <property type="evidence" value="ECO:0007669"/>
    <property type="project" value="TreeGrafter"/>
</dbReference>
<comment type="caution">
    <text evidence="10">The sequence shown here is derived from an EMBL/GenBank/DDBJ whole genome shotgun (WGS) entry which is preliminary data.</text>
</comment>
<keyword evidence="11" id="KW-1185">Reference proteome</keyword>
<dbReference type="SUPFAM" id="SSF52540">
    <property type="entry name" value="P-loop containing nucleoside triphosphate hydrolases"/>
    <property type="match status" value="1"/>
</dbReference>
<dbReference type="Gene3D" id="3.30.450.190">
    <property type="match status" value="1"/>
</dbReference>
<comment type="similarity">
    <text evidence="2">Belongs to the GTR/RAG GTP-binding protein family.</text>
</comment>
<dbReference type="PANTHER" id="PTHR11259">
    <property type="entry name" value="RAS-RELATED GTP BINDING RAG/GTR YEAST"/>
    <property type="match status" value="1"/>
</dbReference>
<keyword evidence="4" id="KW-0378">Hydrolase</keyword>
<dbReference type="GO" id="GO:0009267">
    <property type="term" value="P:cellular response to starvation"/>
    <property type="evidence" value="ECO:0007669"/>
    <property type="project" value="TreeGrafter"/>
</dbReference>
<evidence type="ECO:0000256" key="4">
    <source>
        <dbReference type="ARBA" id="ARBA00022801"/>
    </source>
</evidence>
<dbReference type="EMBL" id="SCEB01215411">
    <property type="protein sequence ID" value="RXM29705.1"/>
    <property type="molecule type" value="Genomic_DNA"/>
</dbReference>
<dbReference type="PANTHER" id="PTHR11259:SF5">
    <property type="entry name" value="RAS-RELATED GTP-BINDING PROTEIN D"/>
    <property type="match status" value="1"/>
</dbReference>
<dbReference type="GO" id="GO:0005764">
    <property type="term" value="C:lysosome"/>
    <property type="evidence" value="ECO:0007669"/>
    <property type="project" value="TreeGrafter"/>
</dbReference>
<comment type="subcellular location">
    <subcellularLocation>
        <location evidence="1">Endomembrane system</location>
    </subcellularLocation>
</comment>
<feature type="transmembrane region" description="Helical" evidence="9">
    <location>
        <begin position="471"/>
        <end position="489"/>
    </location>
</feature>
<keyword evidence="6 9" id="KW-0472">Membrane</keyword>
<dbReference type="GO" id="GO:0005525">
    <property type="term" value="F:GTP binding"/>
    <property type="evidence" value="ECO:0007669"/>
    <property type="project" value="UniProtKB-KW"/>
</dbReference>
<dbReference type="Pfam" id="PF04670">
    <property type="entry name" value="Gtr1_RagA"/>
    <property type="match status" value="1"/>
</dbReference>
<sequence length="504" mass="56033">MPGIQKASCSTMNRGAGKVKQDYLQCFPVLRESVLYGFACTLQNTGCRDPFSSEVKPRILLMGLRRSGKSSIQKVVFHKMSPNETLFLESTNKICREDVSNSSFVHFQIWDFPGQIDFFDPTFDYEMIFRGTGGLIFVIDSQDDYVEALSRLHLTVTRAYKVNPDINFEVFIHKVDGLSDDHKIEKQRDIHKRANDDLVDAALERIHLSFYLTSIYDHSIFEAFSKVVQKLIPQLPTLENLLNIFISNSGIEKAFLFDVVSKIYIATDSSPVDMQTYELCCDMIDVVIDISCIYGTALIAIIGFMPTKGEGAIGSLDYTPEERKALAKKSQDFCCAACGGSMKSALLPVTSNSNPTNNDREAKELARQISFKAESSSSSTAARKQVLVSPVSSEPSGEQASESATQTETPESPEAADSQTSLQSTPREEAPQPGPLNRPLSPRQRRAQQPRRPASPTYPQLQLQPEGSSHVGLAVLIVVLTLALAALIFRRIYLASEYKFDYEL</sequence>
<evidence type="ECO:0000256" key="8">
    <source>
        <dbReference type="SAM" id="MobiDB-lite"/>
    </source>
</evidence>
<dbReference type="InterPro" id="IPR006762">
    <property type="entry name" value="Gtr1_RagA"/>
</dbReference>
<keyword evidence="9" id="KW-1133">Transmembrane helix</keyword>
<dbReference type="CDD" id="cd11385">
    <property type="entry name" value="RagC_like"/>
    <property type="match status" value="1"/>
</dbReference>
<dbReference type="GO" id="GO:0012505">
    <property type="term" value="C:endomembrane system"/>
    <property type="evidence" value="ECO:0007669"/>
    <property type="project" value="UniProtKB-SubCell"/>
</dbReference>
<dbReference type="GO" id="GO:1904263">
    <property type="term" value="P:positive regulation of TORC1 signaling"/>
    <property type="evidence" value="ECO:0007669"/>
    <property type="project" value="TreeGrafter"/>
</dbReference>
<proteinExistence type="inferred from homology"/>
<dbReference type="AlphaFoldDB" id="A0A444U3I1"/>
<evidence type="ECO:0000256" key="9">
    <source>
        <dbReference type="SAM" id="Phobius"/>
    </source>
</evidence>
<name>A0A444U3I1_ACIRT</name>
<feature type="region of interest" description="Disordered" evidence="8">
    <location>
        <begin position="382"/>
        <end position="464"/>
    </location>
</feature>
<dbReference type="InterPro" id="IPR027417">
    <property type="entry name" value="P-loop_NTPase"/>
</dbReference>
<evidence type="ECO:0000256" key="3">
    <source>
        <dbReference type="ARBA" id="ARBA00022741"/>
    </source>
</evidence>
<keyword evidence="3" id="KW-0547">Nucleotide-binding</keyword>
<evidence type="ECO:0000313" key="10">
    <source>
        <dbReference type="EMBL" id="RXM29705.1"/>
    </source>
</evidence>
<accession>A0A444U3I1</accession>
<evidence type="ECO:0000256" key="6">
    <source>
        <dbReference type="ARBA" id="ARBA00023136"/>
    </source>
</evidence>
<keyword evidence="5" id="KW-0342">GTP-binding</keyword>
<evidence type="ECO:0000256" key="7">
    <source>
        <dbReference type="ARBA" id="ARBA00049117"/>
    </source>
</evidence>
<protein>
    <submittedName>
        <fullName evidence="10">Ras-related GTP-binding protein D</fullName>
    </submittedName>
</protein>
<dbReference type="GO" id="GO:0003924">
    <property type="term" value="F:GTPase activity"/>
    <property type="evidence" value="ECO:0007669"/>
    <property type="project" value="TreeGrafter"/>
</dbReference>
<evidence type="ECO:0000256" key="5">
    <source>
        <dbReference type="ARBA" id="ARBA00023134"/>
    </source>
</evidence>
<gene>
    <name evidence="10" type="ORF">EOD39_2204</name>
</gene>
<dbReference type="InterPro" id="IPR039400">
    <property type="entry name" value="RagC/D"/>
</dbReference>
<keyword evidence="9" id="KW-0812">Transmembrane</keyword>
<evidence type="ECO:0000313" key="11">
    <source>
        <dbReference type="Proteomes" id="UP000289886"/>
    </source>
</evidence>
<dbReference type="Gene3D" id="3.40.50.300">
    <property type="entry name" value="P-loop containing nucleotide triphosphate hydrolases"/>
    <property type="match status" value="1"/>
</dbReference>
<dbReference type="GO" id="GO:0005634">
    <property type="term" value="C:nucleus"/>
    <property type="evidence" value="ECO:0007669"/>
    <property type="project" value="TreeGrafter"/>
</dbReference>
<feature type="compositionally biased region" description="Polar residues" evidence="8">
    <location>
        <begin position="390"/>
        <end position="410"/>
    </location>
</feature>
<organism evidence="10 11">
    <name type="scientific">Acipenser ruthenus</name>
    <name type="common">Sterlet sturgeon</name>
    <dbReference type="NCBI Taxonomy" id="7906"/>
    <lineage>
        <taxon>Eukaryota</taxon>
        <taxon>Metazoa</taxon>
        <taxon>Chordata</taxon>
        <taxon>Craniata</taxon>
        <taxon>Vertebrata</taxon>
        <taxon>Euteleostomi</taxon>
        <taxon>Actinopterygii</taxon>
        <taxon>Chondrostei</taxon>
        <taxon>Acipenseriformes</taxon>
        <taxon>Acipenseridae</taxon>
        <taxon>Acipenser</taxon>
    </lineage>
</organism>
<evidence type="ECO:0000256" key="2">
    <source>
        <dbReference type="ARBA" id="ARBA00007756"/>
    </source>
</evidence>
<reference evidence="10 11" key="1">
    <citation type="submission" date="2019-01" db="EMBL/GenBank/DDBJ databases">
        <title>Draft Genome and Complete Hox-Cluster Characterization of the Sterlet Sturgeon (Acipenser ruthenus).</title>
        <authorList>
            <person name="Wei Q."/>
        </authorList>
    </citation>
    <scope>NUCLEOTIDE SEQUENCE [LARGE SCALE GENOMIC DNA]</scope>
    <source>
        <strain evidence="10">WHYD16114868_AA</strain>
        <tissue evidence="10">Blood</tissue>
    </source>
</reference>
<comment type="catalytic activity">
    <reaction evidence="7">
        <text>GTP + H2O = GDP + phosphate + H(+)</text>
        <dbReference type="Rhea" id="RHEA:19669"/>
        <dbReference type="ChEBI" id="CHEBI:15377"/>
        <dbReference type="ChEBI" id="CHEBI:15378"/>
        <dbReference type="ChEBI" id="CHEBI:37565"/>
        <dbReference type="ChEBI" id="CHEBI:43474"/>
        <dbReference type="ChEBI" id="CHEBI:58189"/>
    </reaction>
    <physiologicalReaction direction="left-to-right" evidence="7">
        <dbReference type="Rhea" id="RHEA:19670"/>
    </physiologicalReaction>
</comment>
<evidence type="ECO:0000256" key="1">
    <source>
        <dbReference type="ARBA" id="ARBA00004308"/>
    </source>
</evidence>
<dbReference type="GO" id="GO:0010507">
    <property type="term" value="P:negative regulation of autophagy"/>
    <property type="evidence" value="ECO:0007669"/>
    <property type="project" value="TreeGrafter"/>
</dbReference>
<dbReference type="FunFam" id="3.40.50.300:FF:000226">
    <property type="entry name" value="Ras-related GTP-binding protein D"/>
    <property type="match status" value="1"/>
</dbReference>
<dbReference type="Proteomes" id="UP000289886">
    <property type="component" value="Unassembled WGS sequence"/>
</dbReference>